<feature type="region of interest" description="Disordered" evidence="2">
    <location>
        <begin position="241"/>
        <end position="263"/>
    </location>
</feature>
<dbReference type="NCBIfam" id="TIGR03708">
    <property type="entry name" value="poly_P_AMP_trns"/>
    <property type="match status" value="1"/>
</dbReference>
<feature type="domain" description="Polyphosphate kinase-2-related" evidence="3">
    <location>
        <begin position="11"/>
        <end position="232"/>
    </location>
</feature>
<evidence type="ECO:0000313" key="4">
    <source>
        <dbReference type="EMBL" id="HIV25488.1"/>
    </source>
</evidence>
<sequence length="496" mass="59009">MLENMDLSKNVKKKDAKEKLERLDAEVAALQRKARELKIPVMVVFEGWGASGKGRLINRMIQPLDPRGFKVYSIQRASEEEERRPYMWRFWNRLPSRGRMYIFDRSWYTRVLREREDRHMTREQVACAYNEINSFERMLTVDGMLIIKFFLHISKAEQKRRFEKLENSPKTKWRVTKDDWKHHKQYEDYFAINDEMLVNTDTEYAPWHVVEAEDDGYASVRILDCVAKALRGRIREETEKRERRAEPYLRAKESSGSSSPLEKVDLSKTVKKEKYKEKLKEYQKKLALLQSELYREKIPVVLGFEGWDAAGKGGAIKRLTECMDPRGYEVVPTSSPNDYEKAHHYLWRFWTKMPAGGHIAIFDRTWYGRVMVERIEGFCSQAEWQRAYREINEMEEQLTQAGVIVLKFWLQIDKAEQERRFLARQENPEKSWKITEEDWRNRAKWDQYEPAVNEMIVKTSTARAPWIIVEGNCKYYARLKVLKTVVEALDKGLNKK</sequence>
<gene>
    <name evidence="4" type="primary">pap</name>
    <name evidence="4" type="ORF">IAB71_06845</name>
</gene>
<dbReference type="InterPro" id="IPR022488">
    <property type="entry name" value="PPK2-related"/>
</dbReference>
<proteinExistence type="predicted"/>
<dbReference type="InterPro" id="IPR022489">
    <property type="entry name" value="PolyP_AMP_Tfrase"/>
</dbReference>
<dbReference type="Pfam" id="PF03976">
    <property type="entry name" value="PPK2"/>
    <property type="match status" value="2"/>
</dbReference>
<dbReference type="AlphaFoldDB" id="A0A9D1P2N9"/>
<evidence type="ECO:0000313" key="5">
    <source>
        <dbReference type="Proteomes" id="UP000824169"/>
    </source>
</evidence>
<dbReference type="GO" id="GO:0006797">
    <property type="term" value="P:polyphosphate metabolic process"/>
    <property type="evidence" value="ECO:0007669"/>
    <property type="project" value="InterPro"/>
</dbReference>
<dbReference type="EMBL" id="DVOO01000019">
    <property type="protein sequence ID" value="HIV25488.1"/>
    <property type="molecule type" value="Genomic_DNA"/>
</dbReference>
<dbReference type="Proteomes" id="UP000824169">
    <property type="component" value="Unassembled WGS sequence"/>
</dbReference>
<dbReference type="SUPFAM" id="SSF52540">
    <property type="entry name" value="P-loop containing nucleoside triphosphate hydrolases"/>
    <property type="match status" value="2"/>
</dbReference>
<feature type="compositionally biased region" description="Basic and acidic residues" evidence="2">
    <location>
        <begin position="241"/>
        <end position="253"/>
    </location>
</feature>
<dbReference type="PANTHER" id="PTHR34383:SF3">
    <property type="entry name" value="POLYPHOSPHATE:AMP PHOSPHOTRANSFERASE"/>
    <property type="match status" value="1"/>
</dbReference>
<feature type="domain" description="Polyphosphate kinase-2-related" evidence="3">
    <location>
        <begin position="270"/>
        <end position="491"/>
    </location>
</feature>
<accession>A0A9D1P2N9</accession>
<name>A0A9D1P2N9_9FIRM</name>
<dbReference type="Gene3D" id="3.40.50.300">
    <property type="entry name" value="P-loop containing nucleotide triphosphate hydrolases"/>
    <property type="match status" value="2"/>
</dbReference>
<evidence type="ECO:0000256" key="2">
    <source>
        <dbReference type="SAM" id="MobiDB-lite"/>
    </source>
</evidence>
<reference evidence="4" key="2">
    <citation type="journal article" date="2021" name="PeerJ">
        <title>Extensive microbial diversity within the chicken gut microbiome revealed by metagenomics and culture.</title>
        <authorList>
            <person name="Gilroy R."/>
            <person name="Ravi A."/>
            <person name="Getino M."/>
            <person name="Pursley I."/>
            <person name="Horton D.L."/>
            <person name="Alikhan N.F."/>
            <person name="Baker D."/>
            <person name="Gharbi K."/>
            <person name="Hall N."/>
            <person name="Watson M."/>
            <person name="Adriaenssens E.M."/>
            <person name="Foster-Nyarko E."/>
            <person name="Jarju S."/>
            <person name="Secka A."/>
            <person name="Antonio M."/>
            <person name="Oren A."/>
            <person name="Chaudhuri R.R."/>
            <person name="La Ragione R."/>
            <person name="Hildebrand F."/>
            <person name="Pallen M.J."/>
        </authorList>
    </citation>
    <scope>NUCLEOTIDE SEQUENCE</scope>
    <source>
        <strain evidence="4">CHK188-20938</strain>
    </source>
</reference>
<evidence type="ECO:0000256" key="1">
    <source>
        <dbReference type="SAM" id="Coils"/>
    </source>
</evidence>
<evidence type="ECO:0000259" key="3">
    <source>
        <dbReference type="Pfam" id="PF03976"/>
    </source>
</evidence>
<dbReference type="InterPro" id="IPR027417">
    <property type="entry name" value="P-loop_NTPase"/>
</dbReference>
<feature type="coiled-coil region" evidence="1">
    <location>
        <begin position="13"/>
        <end position="40"/>
    </location>
</feature>
<protein>
    <submittedName>
        <fullName evidence="4">Polyphosphate:AMP phosphotransferase</fullName>
    </submittedName>
</protein>
<dbReference type="PANTHER" id="PTHR34383">
    <property type="entry name" value="POLYPHOSPHATE:AMP PHOSPHOTRANSFERASE-RELATED"/>
    <property type="match status" value="1"/>
</dbReference>
<dbReference type="GO" id="GO:0043751">
    <property type="term" value="F:polyphosphate:AMP phosphotransferase activity"/>
    <property type="evidence" value="ECO:0007669"/>
    <property type="project" value="InterPro"/>
</dbReference>
<reference evidence="4" key="1">
    <citation type="submission" date="2020-10" db="EMBL/GenBank/DDBJ databases">
        <authorList>
            <person name="Gilroy R."/>
        </authorList>
    </citation>
    <scope>NUCLEOTIDE SEQUENCE</scope>
    <source>
        <strain evidence="4">CHK188-20938</strain>
    </source>
</reference>
<organism evidence="4 5">
    <name type="scientific">Candidatus Scatomonas pullistercoris</name>
    <dbReference type="NCBI Taxonomy" id="2840920"/>
    <lineage>
        <taxon>Bacteria</taxon>
        <taxon>Bacillati</taxon>
        <taxon>Bacillota</taxon>
        <taxon>Clostridia</taxon>
        <taxon>Lachnospirales</taxon>
        <taxon>Lachnospiraceae</taxon>
        <taxon>Lachnospiraceae incertae sedis</taxon>
        <taxon>Candidatus Scatomonas</taxon>
    </lineage>
</organism>
<comment type="caution">
    <text evidence="4">The sequence shown here is derived from an EMBL/GenBank/DDBJ whole genome shotgun (WGS) entry which is preliminary data.</text>
</comment>
<keyword evidence="1" id="KW-0175">Coiled coil</keyword>